<dbReference type="InterPro" id="IPR050109">
    <property type="entry name" value="HTH-type_TetR-like_transc_reg"/>
</dbReference>
<dbReference type="PANTHER" id="PTHR30055">
    <property type="entry name" value="HTH-TYPE TRANSCRIPTIONAL REGULATOR RUTR"/>
    <property type="match status" value="1"/>
</dbReference>
<dbReference type="PROSITE" id="PS50977">
    <property type="entry name" value="HTH_TETR_2"/>
    <property type="match status" value="1"/>
</dbReference>
<dbReference type="eggNOG" id="COG1309">
    <property type="taxonomic scope" value="Bacteria"/>
</dbReference>
<dbReference type="Pfam" id="PF00440">
    <property type="entry name" value="TetR_N"/>
    <property type="match status" value="1"/>
</dbReference>
<dbReference type="InterPro" id="IPR001647">
    <property type="entry name" value="HTH_TetR"/>
</dbReference>
<dbReference type="Proteomes" id="UP000008363">
    <property type="component" value="Unassembled WGS sequence"/>
</dbReference>
<name>K6WMH8_9ACTN</name>
<dbReference type="STRING" id="1108045.GORHZ_213_00880"/>
<evidence type="ECO:0000256" key="5">
    <source>
        <dbReference type="SAM" id="MobiDB-lite"/>
    </source>
</evidence>
<proteinExistence type="predicted"/>
<sequence length="207" mass="21868">MSRSASETAATPTSESAPSTDWLAADRAELAAGRILDVAERLFVEHGVAAVTMRGLADAVGCSRATLYRYFPGKAEVLAAYVDRSATELGTVIAAATRHEPRSPQRLIAAVTTAVAGVRSNPALSAWFVSDTAGQSARLALLSPAIEKITVELVRDLSPSADPADLRARARWLVRVIVSMLTSPGASEAEEREMLERFVVPVVLGGP</sequence>
<evidence type="ECO:0000256" key="1">
    <source>
        <dbReference type="ARBA" id="ARBA00023015"/>
    </source>
</evidence>
<dbReference type="GO" id="GO:0003700">
    <property type="term" value="F:DNA-binding transcription factor activity"/>
    <property type="evidence" value="ECO:0007669"/>
    <property type="project" value="TreeGrafter"/>
</dbReference>
<evidence type="ECO:0000256" key="3">
    <source>
        <dbReference type="ARBA" id="ARBA00023163"/>
    </source>
</evidence>
<dbReference type="Gene3D" id="1.10.10.60">
    <property type="entry name" value="Homeodomain-like"/>
    <property type="match status" value="1"/>
</dbReference>
<keyword evidence="3" id="KW-0804">Transcription</keyword>
<feature type="region of interest" description="Disordered" evidence="5">
    <location>
        <begin position="1"/>
        <end position="20"/>
    </location>
</feature>
<gene>
    <name evidence="7" type="ORF">GORHZ_213_00880</name>
</gene>
<dbReference type="Gene3D" id="1.10.357.10">
    <property type="entry name" value="Tetracycline Repressor, domain 2"/>
    <property type="match status" value="1"/>
</dbReference>
<reference evidence="7 8" key="1">
    <citation type="submission" date="2012-08" db="EMBL/GenBank/DDBJ databases">
        <title>Whole genome shotgun sequence of Gordonia rhizosphera NBRC 16068.</title>
        <authorList>
            <person name="Takarada H."/>
            <person name="Isaki S."/>
            <person name="Hosoyama A."/>
            <person name="Tsuchikane K."/>
            <person name="Katsumata H."/>
            <person name="Baba S."/>
            <person name="Ohji S."/>
            <person name="Yamazaki S."/>
            <person name="Fujita N."/>
        </authorList>
    </citation>
    <scope>NUCLEOTIDE SEQUENCE [LARGE SCALE GENOMIC DNA]</scope>
    <source>
        <strain evidence="7 8">NBRC 16068</strain>
    </source>
</reference>
<feature type="compositionally biased region" description="Polar residues" evidence="5">
    <location>
        <begin position="1"/>
        <end position="19"/>
    </location>
</feature>
<evidence type="ECO:0000313" key="8">
    <source>
        <dbReference type="Proteomes" id="UP000008363"/>
    </source>
</evidence>
<evidence type="ECO:0000259" key="6">
    <source>
        <dbReference type="PROSITE" id="PS50977"/>
    </source>
</evidence>
<protein>
    <submittedName>
        <fullName evidence="7">Putative TetR family transcriptional regulator</fullName>
    </submittedName>
</protein>
<keyword evidence="1" id="KW-0805">Transcription regulation</keyword>
<feature type="DNA-binding region" description="H-T-H motif" evidence="4">
    <location>
        <begin position="52"/>
        <end position="71"/>
    </location>
</feature>
<evidence type="ECO:0000313" key="7">
    <source>
        <dbReference type="EMBL" id="GAB93312.1"/>
    </source>
</evidence>
<feature type="domain" description="HTH tetR-type" evidence="6">
    <location>
        <begin position="29"/>
        <end position="89"/>
    </location>
</feature>
<dbReference type="InterPro" id="IPR009057">
    <property type="entry name" value="Homeodomain-like_sf"/>
</dbReference>
<organism evidence="7 8">
    <name type="scientific">Gordonia rhizosphera NBRC 16068</name>
    <dbReference type="NCBI Taxonomy" id="1108045"/>
    <lineage>
        <taxon>Bacteria</taxon>
        <taxon>Bacillati</taxon>
        <taxon>Actinomycetota</taxon>
        <taxon>Actinomycetes</taxon>
        <taxon>Mycobacteriales</taxon>
        <taxon>Gordoniaceae</taxon>
        <taxon>Gordonia</taxon>
    </lineage>
</organism>
<dbReference type="OrthoDB" id="4541857at2"/>
<dbReference type="AlphaFoldDB" id="K6WMH8"/>
<keyword evidence="8" id="KW-1185">Reference proteome</keyword>
<dbReference type="PRINTS" id="PR00455">
    <property type="entry name" value="HTHTETR"/>
</dbReference>
<dbReference type="EMBL" id="BAHC01000213">
    <property type="protein sequence ID" value="GAB93312.1"/>
    <property type="molecule type" value="Genomic_DNA"/>
</dbReference>
<dbReference type="RefSeq" id="WP_006338373.1">
    <property type="nucleotide sequence ID" value="NZ_BAHC01000213.1"/>
</dbReference>
<keyword evidence="2 4" id="KW-0238">DNA-binding</keyword>
<accession>K6WMH8</accession>
<dbReference type="SUPFAM" id="SSF46689">
    <property type="entry name" value="Homeodomain-like"/>
    <property type="match status" value="1"/>
</dbReference>
<evidence type="ECO:0000256" key="4">
    <source>
        <dbReference type="PROSITE-ProRule" id="PRU00335"/>
    </source>
</evidence>
<dbReference type="PANTHER" id="PTHR30055:SF234">
    <property type="entry name" value="HTH-TYPE TRANSCRIPTIONAL REGULATOR BETI"/>
    <property type="match status" value="1"/>
</dbReference>
<comment type="caution">
    <text evidence="7">The sequence shown here is derived from an EMBL/GenBank/DDBJ whole genome shotgun (WGS) entry which is preliminary data.</text>
</comment>
<evidence type="ECO:0000256" key="2">
    <source>
        <dbReference type="ARBA" id="ARBA00023125"/>
    </source>
</evidence>
<dbReference type="GO" id="GO:0000976">
    <property type="term" value="F:transcription cis-regulatory region binding"/>
    <property type="evidence" value="ECO:0007669"/>
    <property type="project" value="TreeGrafter"/>
</dbReference>